<comment type="subcellular location">
    <subcellularLocation>
        <location evidence="2 13">Cytoplasm</location>
    </subcellularLocation>
</comment>
<evidence type="ECO:0000256" key="15">
    <source>
        <dbReference type="PIRSR" id="PIRSR039102-3"/>
    </source>
</evidence>
<evidence type="ECO:0000313" key="19">
    <source>
        <dbReference type="Proteomes" id="UP000178187"/>
    </source>
</evidence>
<evidence type="ECO:0000313" key="18">
    <source>
        <dbReference type="EMBL" id="OGW98726.1"/>
    </source>
</evidence>
<dbReference type="InterPro" id="IPR011761">
    <property type="entry name" value="ATP-grasp"/>
</dbReference>
<dbReference type="Gene3D" id="3.40.50.20">
    <property type="match status" value="1"/>
</dbReference>
<sequence>MVNKQFGKIAVILGGTSREREISLRSGEAIYQALRRIGLDAYKLDAANGVLSEIRKRKMDIAFLALHGKGGEDGTIQKILGRYRIPYIGSDPKASEVCFNKVKAKRRFIRFGIPTPRYSVLTRKNWKKIIEGWVPPYVIKPVDEGSSIGVSFVYDIRERARVIRSTLQKYPVLLVEQMIEGREFTVGILGQRSLSVIELQPKRKFYDFKAKYTKGLTDYLIPAPIDKRLEKKLKVLALRAHHALGLRHLSRVDFRLDFENQPYVLEVNSIPGFTETSLLPKAARAIGIDFAHLCLSLLNMANKRSSKK</sequence>
<dbReference type="PIRSF" id="PIRSF039102">
    <property type="entry name" value="Ddl/VanB"/>
    <property type="match status" value="1"/>
</dbReference>
<dbReference type="SUPFAM" id="SSF56059">
    <property type="entry name" value="Glutathione synthetase ATP-binding domain-like"/>
    <property type="match status" value="1"/>
</dbReference>
<evidence type="ECO:0000256" key="6">
    <source>
        <dbReference type="ARBA" id="ARBA00022598"/>
    </source>
</evidence>
<evidence type="ECO:0000256" key="13">
    <source>
        <dbReference type="HAMAP-Rule" id="MF_00047"/>
    </source>
</evidence>
<evidence type="ECO:0000256" key="4">
    <source>
        <dbReference type="ARBA" id="ARBA00012216"/>
    </source>
</evidence>
<evidence type="ECO:0000256" key="9">
    <source>
        <dbReference type="ARBA" id="ARBA00022960"/>
    </source>
</evidence>
<keyword evidence="6 13" id="KW-0436">Ligase</keyword>
<dbReference type="EMBL" id="MHFR01000031">
    <property type="protein sequence ID" value="OGW98726.1"/>
    <property type="molecule type" value="Genomic_DNA"/>
</dbReference>
<evidence type="ECO:0000256" key="10">
    <source>
        <dbReference type="ARBA" id="ARBA00022984"/>
    </source>
</evidence>
<evidence type="ECO:0000256" key="5">
    <source>
        <dbReference type="ARBA" id="ARBA00022490"/>
    </source>
</evidence>
<dbReference type="EC" id="6.3.2.4" evidence="4 13"/>
<dbReference type="NCBIfam" id="TIGR01205">
    <property type="entry name" value="D_ala_D_alaTIGR"/>
    <property type="match status" value="1"/>
</dbReference>
<reference evidence="18 19" key="1">
    <citation type="journal article" date="2016" name="Nat. Commun.">
        <title>Thousands of microbial genomes shed light on interconnected biogeochemical processes in an aquifer system.</title>
        <authorList>
            <person name="Anantharaman K."/>
            <person name="Brown C.T."/>
            <person name="Hug L.A."/>
            <person name="Sharon I."/>
            <person name="Castelle C.J."/>
            <person name="Probst A.J."/>
            <person name="Thomas B.C."/>
            <person name="Singh A."/>
            <person name="Wilkins M.J."/>
            <person name="Karaoz U."/>
            <person name="Brodie E.L."/>
            <person name="Williams K.H."/>
            <person name="Hubbard S.S."/>
            <person name="Banfield J.F."/>
        </authorList>
    </citation>
    <scope>NUCLEOTIDE SEQUENCE [LARGE SCALE GENOMIC DNA]</scope>
</reference>
<dbReference type="Pfam" id="PF07478">
    <property type="entry name" value="Dala_Dala_lig_C"/>
    <property type="match status" value="1"/>
</dbReference>
<accession>A0A1G1L0P4</accession>
<keyword evidence="9 13" id="KW-0133">Cell shape</keyword>
<evidence type="ECO:0000256" key="11">
    <source>
        <dbReference type="ARBA" id="ARBA00023316"/>
    </source>
</evidence>
<dbReference type="Gene3D" id="3.30.1490.20">
    <property type="entry name" value="ATP-grasp fold, A domain"/>
    <property type="match status" value="1"/>
</dbReference>
<dbReference type="GO" id="GO:0008360">
    <property type="term" value="P:regulation of cell shape"/>
    <property type="evidence" value="ECO:0007669"/>
    <property type="project" value="UniProtKB-KW"/>
</dbReference>
<feature type="active site" evidence="14">
    <location>
        <position position="19"/>
    </location>
</feature>
<dbReference type="Gene3D" id="3.30.470.20">
    <property type="entry name" value="ATP-grasp fold, B domain"/>
    <property type="match status" value="1"/>
</dbReference>
<dbReference type="InterPro" id="IPR013815">
    <property type="entry name" value="ATP_grasp_subdomain_1"/>
</dbReference>
<dbReference type="GO" id="GO:0071555">
    <property type="term" value="P:cell wall organization"/>
    <property type="evidence" value="ECO:0007669"/>
    <property type="project" value="UniProtKB-KW"/>
</dbReference>
<dbReference type="UniPathway" id="UPA00219"/>
<dbReference type="Pfam" id="PF01820">
    <property type="entry name" value="Dala_Dala_lig_N"/>
    <property type="match status" value="1"/>
</dbReference>
<evidence type="ECO:0000256" key="1">
    <source>
        <dbReference type="ARBA" id="ARBA00001936"/>
    </source>
</evidence>
<evidence type="ECO:0000256" key="8">
    <source>
        <dbReference type="ARBA" id="ARBA00022840"/>
    </source>
</evidence>
<dbReference type="GO" id="GO:0005524">
    <property type="term" value="F:ATP binding"/>
    <property type="evidence" value="ECO:0007669"/>
    <property type="project" value="UniProtKB-UniRule"/>
</dbReference>
<keyword evidence="10 13" id="KW-0573">Peptidoglycan synthesis</keyword>
<dbReference type="InterPro" id="IPR011095">
    <property type="entry name" value="Dala_Dala_lig_C"/>
</dbReference>
<comment type="caution">
    <text evidence="18">The sequence shown here is derived from an EMBL/GenBank/DDBJ whole genome shotgun (WGS) entry which is preliminary data.</text>
</comment>
<dbReference type="PROSITE" id="PS00844">
    <property type="entry name" value="DALA_DALA_LIGASE_2"/>
    <property type="match status" value="1"/>
</dbReference>
<evidence type="ECO:0000256" key="14">
    <source>
        <dbReference type="PIRSR" id="PIRSR039102-1"/>
    </source>
</evidence>
<dbReference type="PANTHER" id="PTHR23132">
    <property type="entry name" value="D-ALANINE--D-ALANINE LIGASE"/>
    <property type="match status" value="1"/>
</dbReference>
<comment type="cofactor">
    <cofactor evidence="15">
        <name>Mg(2+)</name>
        <dbReference type="ChEBI" id="CHEBI:18420"/>
    </cofactor>
    <cofactor evidence="15">
        <name>Mn(2+)</name>
        <dbReference type="ChEBI" id="CHEBI:29035"/>
    </cofactor>
    <text evidence="15">Binds 2 magnesium or manganese ions per subunit.</text>
</comment>
<dbReference type="GO" id="GO:0009252">
    <property type="term" value="P:peptidoglycan biosynthetic process"/>
    <property type="evidence" value="ECO:0007669"/>
    <property type="project" value="UniProtKB-UniRule"/>
</dbReference>
<keyword evidence="15" id="KW-0460">Magnesium</keyword>
<keyword evidence="5 13" id="KW-0963">Cytoplasm</keyword>
<evidence type="ECO:0000256" key="12">
    <source>
        <dbReference type="ARBA" id="ARBA00047614"/>
    </source>
</evidence>
<comment type="similarity">
    <text evidence="3 13">Belongs to the D-alanine--D-alanine ligase family.</text>
</comment>
<dbReference type="PANTHER" id="PTHR23132:SF23">
    <property type="entry name" value="D-ALANINE--D-ALANINE LIGASE B"/>
    <property type="match status" value="1"/>
</dbReference>
<keyword evidence="8 16" id="KW-0067">ATP-binding</keyword>
<dbReference type="AlphaFoldDB" id="A0A1G1L0P4"/>
<dbReference type="InterPro" id="IPR011127">
    <property type="entry name" value="Dala_Dala_lig_N"/>
</dbReference>
<protein>
    <recommendedName>
        <fullName evidence="4 13">D-alanine--D-alanine ligase</fullName>
        <ecNumber evidence="4 13">6.3.2.4</ecNumber>
    </recommendedName>
    <alternativeName>
        <fullName evidence="13">D-Ala-D-Ala ligase</fullName>
    </alternativeName>
    <alternativeName>
        <fullName evidence="13">D-alanylalanine synthetase</fullName>
    </alternativeName>
</protein>
<dbReference type="InterPro" id="IPR005905">
    <property type="entry name" value="D_ala_D_ala"/>
</dbReference>
<dbReference type="InterPro" id="IPR000291">
    <property type="entry name" value="D-Ala_lig_Van_CS"/>
</dbReference>
<keyword evidence="15" id="KW-0479">Metal-binding</keyword>
<name>A0A1G1L0P4_9BACT</name>
<evidence type="ECO:0000256" key="3">
    <source>
        <dbReference type="ARBA" id="ARBA00010871"/>
    </source>
</evidence>
<feature type="active site" evidence="14">
    <location>
        <position position="277"/>
    </location>
</feature>
<dbReference type="SUPFAM" id="SSF52440">
    <property type="entry name" value="PreATP-grasp domain"/>
    <property type="match status" value="1"/>
</dbReference>
<keyword evidence="7 16" id="KW-0547">Nucleotide-binding</keyword>
<dbReference type="NCBIfam" id="NF002378">
    <property type="entry name" value="PRK01372.1"/>
    <property type="match status" value="1"/>
</dbReference>
<feature type="binding site" evidence="15">
    <location>
        <position position="253"/>
    </location>
    <ligand>
        <name>Mg(2+)</name>
        <dbReference type="ChEBI" id="CHEBI:18420"/>
        <label>1</label>
    </ligand>
</feature>
<comment type="pathway">
    <text evidence="13">Cell wall biogenesis; peptidoglycan biosynthesis.</text>
</comment>
<dbReference type="HAMAP" id="MF_00047">
    <property type="entry name" value="Dala_Dala_lig"/>
    <property type="match status" value="1"/>
</dbReference>
<feature type="active site" evidence="14">
    <location>
        <position position="146"/>
    </location>
</feature>
<dbReference type="Proteomes" id="UP000178187">
    <property type="component" value="Unassembled WGS sequence"/>
</dbReference>
<keyword evidence="15" id="KW-0464">Manganese</keyword>
<dbReference type="GO" id="GO:0046872">
    <property type="term" value="F:metal ion binding"/>
    <property type="evidence" value="ECO:0007669"/>
    <property type="project" value="UniProtKB-KW"/>
</dbReference>
<comment type="cofactor">
    <cofactor evidence="1">
        <name>Mn(2+)</name>
        <dbReference type="ChEBI" id="CHEBI:29035"/>
    </cofactor>
</comment>
<dbReference type="GO" id="GO:0005737">
    <property type="term" value="C:cytoplasm"/>
    <property type="evidence" value="ECO:0007669"/>
    <property type="project" value="UniProtKB-SubCell"/>
</dbReference>
<evidence type="ECO:0000259" key="17">
    <source>
        <dbReference type="PROSITE" id="PS50975"/>
    </source>
</evidence>
<dbReference type="GO" id="GO:0008716">
    <property type="term" value="F:D-alanine-D-alanine ligase activity"/>
    <property type="evidence" value="ECO:0007669"/>
    <property type="project" value="UniProtKB-UniRule"/>
</dbReference>
<feature type="binding site" evidence="15">
    <location>
        <position position="266"/>
    </location>
    <ligand>
        <name>Mg(2+)</name>
        <dbReference type="ChEBI" id="CHEBI:18420"/>
        <label>1</label>
    </ligand>
</feature>
<evidence type="ECO:0000256" key="7">
    <source>
        <dbReference type="ARBA" id="ARBA00022741"/>
    </source>
</evidence>
<dbReference type="PROSITE" id="PS50975">
    <property type="entry name" value="ATP_GRASP"/>
    <property type="match status" value="1"/>
</dbReference>
<organism evidence="18 19">
    <name type="scientific">Candidatus Danuiimicrobium aquiferis</name>
    <dbReference type="NCBI Taxonomy" id="1801832"/>
    <lineage>
        <taxon>Bacteria</taxon>
        <taxon>Pseudomonadati</taxon>
        <taxon>Candidatus Omnitrophota</taxon>
        <taxon>Candidatus Danuiimicrobium</taxon>
    </lineage>
</organism>
<gene>
    <name evidence="13" type="primary">ddl</name>
    <name evidence="18" type="ORF">A3G33_05485</name>
</gene>
<feature type="binding site" evidence="15">
    <location>
        <position position="268"/>
    </location>
    <ligand>
        <name>Mg(2+)</name>
        <dbReference type="ChEBI" id="CHEBI:18420"/>
        <label>2</label>
    </ligand>
</feature>
<comment type="catalytic activity">
    <reaction evidence="12 13">
        <text>2 D-alanine + ATP = D-alanyl-D-alanine + ADP + phosphate + H(+)</text>
        <dbReference type="Rhea" id="RHEA:11224"/>
        <dbReference type="ChEBI" id="CHEBI:15378"/>
        <dbReference type="ChEBI" id="CHEBI:30616"/>
        <dbReference type="ChEBI" id="CHEBI:43474"/>
        <dbReference type="ChEBI" id="CHEBI:57416"/>
        <dbReference type="ChEBI" id="CHEBI:57822"/>
        <dbReference type="ChEBI" id="CHEBI:456216"/>
        <dbReference type="EC" id="6.3.2.4"/>
    </reaction>
</comment>
<evidence type="ECO:0000256" key="16">
    <source>
        <dbReference type="PROSITE-ProRule" id="PRU00409"/>
    </source>
</evidence>
<feature type="domain" description="ATP-grasp" evidence="17">
    <location>
        <begin position="105"/>
        <end position="299"/>
    </location>
</feature>
<feature type="binding site" evidence="15">
    <location>
        <position position="266"/>
    </location>
    <ligand>
        <name>Mg(2+)</name>
        <dbReference type="ChEBI" id="CHEBI:18420"/>
        <label>2</label>
    </ligand>
</feature>
<keyword evidence="11 13" id="KW-0961">Cell wall biogenesis/degradation</keyword>
<proteinExistence type="inferred from homology"/>
<dbReference type="InterPro" id="IPR016185">
    <property type="entry name" value="PreATP-grasp_dom_sf"/>
</dbReference>
<evidence type="ECO:0000256" key="2">
    <source>
        <dbReference type="ARBA" id="ARBA00004496"/>
    </source>
</evidence>
<comment type="function">
    <text evidence="13">Cell wall formation.</text>
</comment>